<dbReference type="Pfam" id="PF01261">
    <property type="entry name" value="AP_endonuc_2"/>
    <property type="match status" value="1"/>
</dbReference>
<gene>
    <name evidence="2" type="ORF">H8D96_07755</name>
</gene>
<reference evidence="2 3" key="1">
    <citation type="submission" date="2020-08" db="EMBL/GenBank/DDBJ databases">
        <title>Bridging the membrane lipid divide: bacteria of the FCB group superphylum have the potential to synthesize archaeal ether lipids.</title>
        <authorList>
            <person name="Villanueva L."/>
            <person name="Von Meijenfeldt F.A.B."/>
            <person name="Westbye A.B."/>
            <person name="Yadav S."/>
            <person name="Hopmans E.C."/>
            <person name="Dutilh B.E."/>
            <person name="Sinninghe Damste J.S."/>
        </authorList>
    </citation>
    <scope>NUCLEOTIDE SEQUENCE [LARGE SCALE GENOMIC DNA]</scope>
    <source>
        <strain evidence="2">NIOZ-UU17</strain>
    </source>
</reference>
<organism evidence="2 3">
    <name type="scientific">Candidatus Desulfatibia vada</name>
    <dbReference type="NCBI Taxonomy" id="2841696"/>
    <lineage>
        <taxon>Bacteria</taxon>
        <taxon>Pseudomonadati</taxon>
        <taxon>Thermodesulfobacteriota</taxon>
        <taxon>Desulfobacteria</taxon>
        <taxon>Desulfobacterales</taxon>
        <taxon>Desulfobacterales incertae sedis</taxon>
        <taxon>Candidatus Desulfatibia</taxon>
    </lineage>
</organism>
<dbReference type="Proteomes" id="UP000605201">
    <property type="component" value="Unassembled WGS sequence"/>
</dbReference>
<comment type="caution">
    <text evidence="2">The sequence shown here is derived from an EMBL/GenBank/DDBJ whole genome shotgun (WGS) entry which is preliminary data.</text>
</comment>
<feature type="domain" description="Xylose isomerase-like TIM barrel" evidence="1">
    <location>
        <begin position="20"/>
        <end position="242"/>
    </location>
</feature>
<name>A0A8J6P0Y9_9BACT</name>
<evidence type="ECO:0000313" key="3">
    <source>
        <dbReference type="Proteomes" id="UP000605201"/>
    </source>
</evidence>
<dbReference type="InterPro" id="IPR036237">
    <property type="entry name" value="Xyl_isomerase-like_sf"/>
</dbReference>
<evidence type="ECO:0000313" key="2">
    <source>
        <dbReference type="EMBL" id="MBC8431801.1"/>
    </source>
</evidence>
<sequence length="260" mass="29746">MKPKLIMRNLSSDLDKLQRFAVDNGFAGIDWSFEMAALPTTPAEETKWVRSLATLDPLEIRYHCPFKQVDLGHEDPAQVKAAVRLFRRIIRLISKADGKYLTLHVGLGHDTTRILSWNTTIDNLRRLVQFGADYGIKVCLENLAWGWTSKPNLFEKLIRKTSAGVTFDIGHAYACEAVHSQYYAAEDFITPHLDRVFNAHIYHTEIAGVGHMPPDRIADIEQRLKTLQTTECRWWVIELTEANGLLQTKKLIDAYLKKQN</sequence>
<dbReference type="SUPFAM" id="SSF51658">
    <property type="entry name" value="Xylose isomerase-like"/>
    <property type="match status" value="1"/>
</dbReference>
<dbReference type="AlphaFoldDB" id="A0A8J6P0Y9"/>
<dbReference type="GO" id="GO:0016853">
    <property type="term" value="F:isomerase activity"/>
    <property type="evidence" value="ECO:0007669"/>
    <property type="project" value="UniProtKB-KW"/>
</dbReference>
<protein>
    <submittedName>
        <fullName evidence="2">Sugar phosphate isomerase/epimerase</fullName>
    </submittedName>
</protein>
<dbReference type="InterPro" id="IPR013022">
    <property type="entry name" value="Xyl_isomerase-like_TIM-brl"/>
</dbReference>
<proteinExistence type="predicted"/>
<dbReference type="EMBL" id="JACNIG010000178">
    <property type="protein sequence ID" value="MBC8431801.1"/>
    <property type="molecule type" value="Genomic_DNA"/>
</dbReference>
<evidence type="ECO:0000259" key="1">
    <source>
        <dbReference type="Pfam" id="PF01261"/>
    </source>
</evidence>
<dbReference type="PANTHER" id="PTHR12110">
    <property type="entry name" value="HYDROXYPYRUVATE ISOMERASE"/>
    <property type="match status" value="1"/>
</dbReference>
<dbReference type="InterPro" id="IPR050312">
    <property type="entry name" value="IolE/XylAMocC-like"/>
</dbReference>
<dbReference type="Gene3D" id="3.20.20.150">
    <property type="entry name" value="Divalent-metal-dependent TIM barrel enzymes"/>
    <property type="match status" value="1"/>
</dbReference>
<keyword evidence="2" id="KW-0413">Isomerase</keyword>
<accession>A0A8J6P0Y9</accession>
<dbReference type="PANTHER" id="PTHR12110:SF21">
    <property type="entry name" value="XYLOSE ISOMERASE-LIKE TIM BARREL DOMAIN-CONTAINING PROTEIN"/>
    <property type="match status" value="1"/>
</dbReference>